<dbReference type="HAMAP" id="MF_02206">
    <property type="entry name" value="DinG_exonucl"/>
    <property type="match status" value="1"/>
</dbReference>
<feature type="binding site" evidence="8">
    <location>
        <begin position="270"/>
        <end position="277"/>
    </location>
    <ligand>
        <name>ATP</name>
        <dbReference type="ChEBI" id="CHEBI:30616"/>
    </ligand>
</feature>
<evidence type="ECO:0000256" key="8">
    <source>
        <dbReference type="HAMAP-Rule" id="MF_02206"/>
    </source>
</evidence>
<dbReference type="Gene3D" id="3.30.420.10">
    <property type="entry name" value="Ribonuclease H-like superfamily/Ribonuclease H"/>
    <property type="match status" value="1"/>
</dbReference>
<keyword evidence="4 8" id="KW-0378">Hydrolase</keyword>
<reference evidence="11 12" key="1">
    <citation type="submission" date="2023-07" db="EMBL/GenBank/DDBJ databases">
        <title>Genomic Encyclopedia of Type Strains, Phase IV (KMG-IV): sequencing the most valuable type-strain genomes for metagenomic binning, comparative biology and taxonomic classification.</title>
        <authorList>
            <person name="Goeker M."/>
        </authorList>
    </citation>
    <scope>NUCLEOTIDE SEQUENCE [LARGE SCALE GENOMIC DNA]</scope>
    <source>
        <strain evidence="11 12">DSM 16460</strain>
    </source>
</reference>
<evidence type="ECO:0000256" key="2">
    <source>
        <dbReference type="ARBA" id="ARBA00022722"/>
    </source>
</evidence>
<feature type="short sequence motif" description="DEAH box" evidence="8">
    <location>
        <begin position="442"/>
        <end position="445"/>
    </location>
</feature>
<dbReference type="InterPro" id="IPR036397">
    <property type="entry name" value="RNaseH_sf"/>
</dbReference>
<name>A0ABT9VIB8_9BACI</name>
<dbReference type="NCBIfam" id="TIGR01407">
    <property type="entry name" value="dinG_rel"/>
    <property type="match status" value="1"/>
</dbReference>
<evidence type="ECO:0000259" key="10">
    <source>
        <dbReference type="PROSITE" id="PS51193"/>
    </source>
</evidence>
<dbReference type="InterPro" id="IPR027417">
    <property type="entry name" value="P-loop_NTPase"/>
</dbReference>
<dbReference type="InterPro" id="IPR006310">
    <property type="entry name" value="DinG"/>
</dbReference>
<dbReference type="SMART" id="SM00491">
    <property type="entry name" value="HELICc2"/>
    <property type="match status" value="1"/>
</dbReference>
<dbReference type="GO" id="GO:0016787">
    <property type="term" value="F:hydrolase activity"/>
    <property type="evidence" value="ECO:0007669"/>
    <property type="project" value="UniProtKB-KW"/>
</dbReference>
<dbReference type="SMART" id="SM00487">
    <property type="entry name" value="DEXDc"/>
    <property type="match status" value="1"/>
</dbReference>
<comment type="catalytic activity">
    <reaction evidence="7">
        <text>ATP + H2O = ADP + phosphate + H(+)</text>
        <dbReference type="Rhea" id="RHEA:13065"/>
        <dbReference type="ChEBI" id="CHEBI:15377"/>
        <dbReference type="ChEBI" id="CHEBI:15378"/>
        <dbReference type="ChEBI" id="CHEBI:30616"/>
        <dbReference type="ChEBI" id="CHEBI:43474"/>
        <dbReference type="ChEBI" id="CHEBI:456216"/>
        <dbReference type="EC" id="5.6.2.3"/>
    </reaction>
</comment>
<accession>A0ABT9VIB8</accession>
<dbReference type="InterPro" id="IPR045028">
    <property type="entry name" value="DinG/Rad3-like"/>
</dbReference>
<comment type="cofactor">
    <cofactor evidence="1">
        <name>[4Fe-4S] cluster</name>
        <dbReference type="ChEBI" id="CHEBI:49883"/>
    </cofactor>
</comment>
<comment type="similarity">
    <text evidence="8 9">Belongs to the helicase family. DinG subfamily. Type 2 sub-subfamily.</text>
</comment>
<dbReference type="Proteomes" id="UP001224359">
    <property type="component" value="Unassembled WGS sequence"/>
</dbReference>
<dbReference type="InterPro" id="IPR011545">
    <property type="entry name" value="DEAD/DEAH_box_helicase_dom"/>
</dbReference>
<organism evidence="11 12">
    <name type="scientific">Alkalibacillus salilacus</name>
    <dbReference type="NCBI Taxonomy" id="284582"/>
    <lineage>
        <taxon>Bacteria</taxon>
        <taxon>Bacillati</taxon>
        <taxon>Bacillota</taxon>
        <taxon>Bacilli</taxon>
        <taxon>Bacillales</taxon>
        <taxon>Bacillaceae</taxon>
        <taxon>Alkalibacillus</taxon>
    </lineage>
</organism>
<dbReference type="InterPro" id="IPR014013">
    <property type="entry name" value="Helic_SF1/SF2_ATP-bd_DinG/Rad3"/>
</dbReference>
<comment type="caution">
    <text evidence="11">The sequence shown here is derived from an EMBL/GenBank/DDBJ whole genome shotgun (WGS) entry which is preliminary data.</text>
</comment>
<dbReference type="InterPro" id="IPR006054">
    <property type="entry name" value="DnaQ"/>
</dbReference>
<sequence>MVERYIVVDLETTGHAVSKGAEIIEIGIVIFEGKEIVDEFKSKVKPNDNVPSFISHLTGISNEDLVDAPTFENIAPKLHKMLQNGYFVAHHVPFDFAFLNESFEQVGMEPLTCHTIDTVELARICFPKAPSYKLSEIVDYLGIEHYSPHRALSDAYVTGQLWLNIREKLETLPYYTLQQLKPFIPSLHSRLESWFDNLLEERRYNYTNDSFNDYHLYDQKQEKRIINSNFNDWLEAKERTLPYELRNQQREMAKTIYSHVHEASHLVAEAGSGLGKTRSYLLPIIYNGLNGYKTLISTSTIQLQQQVVHEANLMTQQLELPLKTVLLKSPKHYIHNKRFQTYLDHFEDYSNYDAVLTASMLVVWLTETQTGDVDELNLPTNGQQIWHYINCENPHTSKEGSYFHDALRNCEQAELIIVNHAFLIRDAIQSQQLPKHDSIIIDEAHQLENTTRHQLARQLNYVHIVHLLQDLQPILPFDLIEQARQSADTFFRAIYLAVDFLHEDDMLTDTGKAQLILDESNEMLLTEGDIKEQFHHLSTILGQIIDFTNQHALQKDWHQLLIHEAIQQITRFKQTLKQFFERAESHIKWVETNQYGAKNAATLHIEPVSVSETLQSLLFNKQPVVLTSSTLQINHDFKPFLVQTGLPEQTACVEFSAPFDYQAQVRVLTPNHLPDVTKTDLTTYTSGVSDFIIQYMDTIQQKMLILFTSFDMLRLVYKQLKRSNTLEHVTVIGQGVTTGSREKLKKMFETTDLIILLGTHSFWEGFDVNDQSCKTVCMVRLPFETPSSPMMQAKRKSLSDQNTNTFYQLALPIAVQRFRQAFGRMIRSEQDRGVFLVLDQRIYTKRYGHTFLNGLPHVESIHATPEQVINDAKIWLT</sequence>
<dbReference type="EC" id="3.1.-.-" evidence="8 9"/>
<dbReference type="SUPFAM" id="SSF52540">
    <property type="entry name" value="P-loop containing nucleoside triphosphate hydrolases"/>
    <property type="match status" value="2"/>
</dbReference>
<keyword evidence="6 8" id="KW-0067">ATP-binding</keyword>
<dbReference type="EMBL" id="JAUSTQ010000016">
    <property type="protein sequence ID" value="MDQ0160705.1"/>
    <property type="molecule type" value="Genomic_DNA"/>
</dbReference>
<evidence type="ECO:0000256" key="5">
    <source>
        <dbReference type="ARBA" id="ARBA00022839"/>
    </source>
</evidence>
<keyword evidence="11" id="KW-0347">Helicase</keyword>
<evidence type="ECO:0000256" key="4">
    <source>
        <dbReference type="ARBA" id="ARBA00022801"/>
    </source>
</evidence>
<dbReference type="PROSITE" id="PS51193">
    <property type="entry name" value="HELICASE_ATP_BIND_2"/>
    <property type="match status" value="1"/>
</dbReference>
<evidence type="ECO:0000256" key="7">
    <source>
        <dbReference type="ARBA" id="ARBA00048954"/>
    </source>
</evidence>
<keyword evidence="12" id="KW-1185">Reference proteome</keyword>
<evidence type="ECO:0000256" key="1">
    <source>
        <dbReference type="ARBA" id="ARBA00001966"/>
    </source>
</evidence>
<dbReference type="PANTHER" id="PTHR11472">
    <property type="entry name" value="DNA REPAIR DEAD HELICASE RAD3/XP-D SUBFAMILY MEMBER"/>
    <property type="match status" value="1"/>
</dbReference>
<dbReference type="Pfam" id="PF13307">
    <property type="entry name" value="Helicase_C_2"/>
    <property type="match status" value="1"/>
</dbReference>
<dbReference type="NCBIfam" id="TIGR00573">
    <property type="entry name" value="dnaq"/>
    <property type="match status" value="1"/>
</dbReference>
<evidence type="ECO:0000256" key="3">
    <source>
        <dbReference type="ARBA" id="ARBA00022741"/>
    </source>
</evidence>
<protein>
    <recommendedName>
        <fullName evidence="8 9">3'-5' exonuclease DinG</fullName>
        <ecNumber evidence="8 9">3.1.-.-</ecNumber>
    </recommendedName>
</protein>
<keyword evidence="3 8" id="KW-0547">Nucleotide-binding</keyword>
<dbReference type="InterPro" id="IPR012337">
    <property type="entry name" value="RNaseH-like_sf"/>
</dbReference>
<proteinExistence type="inferred from homology"/>
<gene>
    <name evidence="8 9" type="primary">dinG</name>
    <name evidence="11" type="ORF">J2S77_002711</name>
</gene>
<dbReference type="SMART" id="SM00479">
    <property type="entry name" value="EXOIII"/>
    <property type="match status" value="1"/>
</dbReference>
<dbReference type="InterPro" id="IPR006555">
    <property type="entry name" value="ATP-dep_Helicase_C"/>
</dbReference>
<dbReference type="Pfam" id="PF00270">
    <property type="entry name" value="DEAD"/>
    <property type="match status" value="1"/>
</dbReference>
<dbReference type="SUPFAM" id="SSF53098">
    <property type="entry name" value="Ribonuclease H-like"/>
    <property type="match status" value="1"/>
</dbReference>
<evidence type="ECO:0000256" key="9">
    <source>
        <dbReference type="RuleBase" id="RU364106"/>
    </source>
</evidence>
<evidence type="ECO:0000256" key="6">
    <source>
        <dbReference type="ARBA" id="ARBA00022840"/>
    </source>
</evidence>
<keyword evidence="2 8" id="KW-0540">Nuclease</keyword>
<feature type="domain" description="Helicase ATP-binding" evidence="10">
    <location>
        <begin position="235"/>
        <end position="495"/>
    </location>
</feature>
<dbReference type="Gene3D" id="3.40.50.300">
    <property type="entry name" value="P-loop containing nucleotide triphosphate hydrolases"/>
    <property type="match status" value="2"/>
</dbReference>
<dbReference type="RefSeq" id="WP_306978140.1">
    <property type="nucleotide sequence ID" value="NZ_JAUSTQ010000016.1"/>
</dbReference>
<dbReference type="PANTHER" id="PTHR11472:SF34">
    <property type="entry name" value="REGULATOR OF TELOMERE ELONGATION HELICASE 1"/>
    <property type="match status" value="1"/>
</dbReference>
<dbReference type="Pfam" id="PF00929">
    <property type="entry name" value="RNase_T"/>
    <property type="match status" value="1"/>
</dbReference>
<dbReference type="GO" id="GO:0003678">
    <property type="term" value="F:DNA helicase activity"/>
    <property type="evidence" value="ECO:0007669"/>
    <property type="project" value="UniProtKB-EC"/>
</dbReference>
<dbReference type="InterPro" id="IPR014001">
    <property type="entry name" value="Helicase_ATP-bd"/>
</dbReference>
<keyword evidence="5 8" id="KW-0269">Exonuclease</keyword>
<evidence type="ECO:0000313" key="11">
    <source>
        <dbReference type="EMBL" id="MDQ0160705.1"/>
    </source>
</evidence>
<evidence type="ECO:0000313" key="12">
    <source>
        <dbReference type="Proteomes" id="UP001224359"/>
    </source>
</evidence>
<dbReference type="CDD" id="cd06127">
    <property type="entry name" value="DEDDh"/>
    <property type="match status" value="1"/>
</dbReference>
<comment type="function">
    <text evidence="8 9">3'-5' exonuclease.</text>
</comment>
<dbReference type="InterPro" id="IPR013520">
    <property type="entry name" value="Ribonucl_H"/>
</dbReference>